<dbReference type="AlphaFoldDB" id="A0AAD9MBU2"/>
<dbReference type="GO" id="GO:0030674">
    <property type="term" value="F:protein-macromolecule adaptor activity"/>
    <property type="evidence" value="ECO:0007669"/>
    <property type="project" value="TreeGrafter"/>
</dbReference>
<keyword evidence="2" id="KW-0472">Membrane</keyword>
<organism evidence="3 4">
    <name type="scientific">Phyllachora maydis</name>
    <dbReference type="NCBI Taxonomy" id="1825666"/>
    <lineage>
        <taxon>Eukaryota</taxon>
        <taxon>Fungi</taxon>
        <taxon>Dikarya</taxon>
        <taxon>Ascomycota</taxon>
        <taxon>Pezizomycotina</taxon>
        <taxon>Sordariomycetes</taxon>
        <taxon>Sordariomycetidae</taxon>
        <taxon>Phyllachorales</taxon>
        <taxon>Phyllachoraceae</taxon>
        <taxon>Phyllachora</taxon>
    </lineage>
</organism>
<dbReference type="PANTHER" id="PTHR28080">
    <property type="entry name" value="PEROXISOMAL BIOGENESIS FACTOR 3"/>
    <property type="match status" value="1"/>
</dbReference>
<dbReference type="GO" id="GO:0005778">
    <property type="term" value="C:peroxisomal membrane"/>
    <property type="evidence" value="ECO:0007669"/>
    <property type="project" value="InterPro"/>
</dbReference>
<keyword evidence="4" id="KW-1185">Reference proteome</keyword>
<dbReference type="InterPro" id="IPR006966">
    <property type="entry name" value="Peroxin-3"/>
</dbReference>
<feature type="transmembrane region" description="Helical" evidence="2">
    <location>
        <begin position="54"/>
        <end position="72"/>
    </location>
</feature>
<dbReference type="PANTHER" id="PTHR28080:SF1">
    <property type="entry name" value="PEROXISOMAL BIOGENESIS FACTOR 3"/>
    <property type="match status" value="1"/>
</dbReference>
<proteinExistence type="predicted"/>
<dbReference type="Pfam" id="PF04882">
    <property type="entry name" value="Peroxin-3"/>
    <property type="match status" value="1"/>
</dbReference>
<feature type="compositionally biased region" description="Low complexity" evidence="1">
    <location>
        <begin position="192"/>
        <end position="202"/>
    </location>
</feature>
<keyword evidence="2" id="KW-1133">Transmembrane helix</keyword>
<feature type="region of interest" description="Disordered" evidence="1">
    <location>
        <begin position="192"/>
        <end position="216"/>
    </location>
</feature>
<protein>
    <recommendedName>
        <fullName evidence="5">Peroxin-3</fullName>
    </recommendedName>
</protein>
<reference evidence="3" key="1">
    <citation type="journal article" date="2023" name="Mol. Plant Microbe Interact.">
        <title>Elucidating the Obligate Nature and Biological Capacity of an Invasive Fungal Corn Pathogen.</title>
        <authorList>
            <person name="MacCready J.S."/>
            <person name="Roggenkamp E.M."/>
            <person name="Gdanetz K."/>
            <person name="Chilvers M.I."/>
        </authorList>
    </citation>
    <scope>NUCLEOTIDE SEQUENCE</scope>
    <source>
        <strain evidence="3">PM02</strain>
    </source>
</reference>
<evidence type="ECO:0000313" key="3">
    <source>
        <dbReference type="EMBL" id="KAK2069255.1"/>
    </source>
</evidence>
<accession>A0AAD9MBU2</accession>
<keyword evidence="2" id="KW-0812">Transmembrane</keyword>
<gene>
    <name evidence="3" type="ORF">P8C59_003852</name>
</gene>
<dbReference type="GO" id="GO:0045046">
    <property type="term" value="P:protein import into peroxisome membrane"/>
    <property type="evidence" value="ECO:0007669"/>
    <property type="project" value="TreeGrafter"/>
</dbReference>
<dbReference type="Proteomes" id="UP001217918">
    <property type="component" value="Unassembled WGS sequence"/>
</dbReference>
<evidence type="ECO:0008006" key="5">
    <source>
        <dbReference type="Google" id="ProtNLM"/>
    </source>
</evidence>
<evidence type="ECO:0000313" key="4">
    <source>
        <dbReference type="Proteomes" id="UP001217918"/>
    </source>
</evidence>
<evidence type="ECO:0000256" key="1">
    <source>
        <dbReference type="SAM" id="MobiDB-lite"/>
    </source>
</evidence>
<feature type="compositionally biased region" description="Polar residues" evidence="1">
    <location>
        <begin position="146"/>
        <end position="163"/>
    </location>
</feature>
<evidence type="ECO:0000256" key="2">
    <source>
        <dbReference type="SAM" id="Phobius"/>
    </source>
</evidence>
<comment type="caution">
    <text evidence="3">The sequence shown here is derived from an EMBL/GenBank/DDBJ whole genome shotgun (WGS) entry which is preliminary data.</text>
</comment>
<feature type="region of interest" description="Disordered" evidence="1">
    <location>
        <begin position="138"/>
        <end position="168"/>
    </location>
</feature>
<sequence>MEMAGMPQDGGADEFRAAGWERHPAPPRVGSYREIAEAFAPSTRRWFRRNRTPIAIGVGVVGAGYLVTQYIISKINDARERMSSDRVAKENLRRRFEQNQEDCTYTVLALLPTATANMLEAMNTEKITYMIQQMKGSGGTTGTNGVSAKSIGSASPPSLADTNATEDDGRSLVSLQSESGVLASQAAQPAAPAISAGTAGRAEPGQETRGAAPKVRKSKRQLWDELTISSITRAYTLLYTLGLLTMLTRIQLNLLGRRSYLSSVVSLATGSAQAAISLENNDDGGPEPTSTYRSDFEINQKYLTFSWWLLNRGWVDMMQRVESAVRHVFGHLSPRDTITLEHFARLTSDVRTMLEGSGARTGNGTKWLPLVLPTPDMEDFVLRESGILDNNARPLTTEPSTSPLGSSTSLRRLLDETADLVESPAFSTVLTQLLDAGFRVLIDKKLQAGAFAVTSPPGPAGPTTLDPQVDRAVLLPRVLSVLTRQAHAIGIGVPNEYLQEMETVRDLEGFAAVVYSSNWEAEITQDGDGIMTSAAHVGGRSAPSVQPSHLLDLDAVGESMIVVDPARSGLESAWEQATAAQQGFRR</sequence>
<dbReference type="EMBL" id="JAQQPM010000003">
    <property type="protein sequence ID" value="KAK2069255.1"/>
    <property type="molecule type" value="Genomic_DNA"/>
</dbReference>
<name>A0AAD9MBU2_9PEZI</name>